<dbReference type="EMBL" id="RKHL01000001">
    <property type="protein sequence ID" value="ROR82700.1"/>
    <property type="molecule type" value="Genomic_DNA"/>
</dbReference>
<keyword evidence="1" id="KW-0805">Transcription regulation</keyword>
<dbReference type="PANTHER" id="PTHR30146">
    <property type="entry name" value="LACI-RELATED TRANSCRIPTIONAL REPRESSOR"/>
    <property type="match status" value="1"/>
</dbReference>
<sequence length="333" mass="35404">MAVTARDVAQAAGVSQRTVSDVVNLPGRVGAETRKRVQAVIDELGYRPNPHARGLRNNRSGLIALVVPELDVPYFSDLARCLIPELTKRSLTLVVDQTNGDPERERAVLTGGAVSSTFDGVLLNALNLTAADVEAAAATQPIVLLGERDYGASADHVAIDGTEAAYAATRHLIERGCTRIGAIGRQARSTGTAKQRVDGFTRAMHEAGLDPNRYMAEGEYDRASGAAVMGEMLDAGDPPDGVFCFNDLMALGAMRAAWDRGVDIPRDLAVVGFDDIEDGRYAMRSLTTVAPDKEAIAREAVAMLVERVAGHVGPGRRVRAGFELIVRESSGPA</sequence>
<comment type="caution">
    <text evidence="5">The sequence shown here is derived from an EMBL/GenBank/DDBJ whole genome shotgun (WGS) entry which is preliminary data.</text>
</comment>
<dbReference type="SUPFAM" id="SSF53822">
    <property type="entry name" value="Periplasmic binding protein-like I"/>
    <property type="match status" value="1"/>
</dbReference>
<dbReference type="SMART" id="SM00354">
    <property type="entry name" value="HTH_LACI"/>
    <property type="match status" value="1"/>
</dbReference>
<dbReference type="InterPro" id="IPR028082">
    <property type="entry name" value="Peripla_BP_I"/>
</dbReference>
<accession>A0A3N2C5J6</accession>
<dbReference type="PROSITE" id="PS50932">
    <property type="entry name" value="HTH_LACI_2"/>
    <property type="match status" value="1"/>
</dbReference>
<organism evidence="5 6">
    <name type="scientific">Plantibacter flavus</name>
    <dbReference type="NCBI Taxonomy" id="150123"/>
    <lineage>
        <taxon>Bacteria</taxon>
        <taxon>Bacillati</taxon>
        <taxon>Actinomycetota</taxon>
        <taxon>Actinomycetes</taxon>
        <taxon>Micrococcales</taxon>
        <taxon>Microbacteriaceae</taxon>
        <taxon>Plantibacter</taxon>
    </lineage>
</organism>
<evidence type="ECO:0000313" key="6">
    <source>
        <dbReference type="Proteomes" id="UP000266915"/>
    </source>
</evidence>
<gene>
    <name evidence="5" type="ORF">EDD42_2794</name>
</gene>
<dbReference type="SUPFAM" id="SSF47413">
    <property type="entry name" value="lambda repressor-like DNA-binding domains"/>
    <property type="match status" value="1"/>
</dbReference>
<dbReference type="Pfam" id="PF00356">
    <property type="entry name" value="LacI"/>
    <property type="match status" value="1"/>
</dbReference>
<name>A0A3N2C5J6_9MICO</name>
<keyword evidence="6" id="KW-1185">Reference proteome</keyword>
<dbReference type="CDD" id="cd06267">
    <property type="entry name" value="PBP1_LacI_sugar_binding-like"/>
    <property type="match status" value="1"/>
</dbReference>
<reference evidence="5 6" key="1">
    <citation type="submission" date="2018-11" db="EMBL/GenBank/DDBJ databases">
        <title>Sequencing the genomes of 1000 actinobacteria strains.</title>
        <authorList>
            <person name="Klenk H.-P."/>
        </authorList>
    </citation>
    <scope>NUCLEOTIDE SEQUENCE [LARGE SCALE GENOMIC DNA]</scope>
    <source>
        <strain evidence="5 6">DSM 14012</strain>
    </source>
</reference>
<proteinExistence type="predicted"/>
<dbReference type="InterPro" id="IPR046335">
    <property type="entry name" value="LacI/GalR-like_sensor"/>
</dbReference>
<keyword evidence="3" id="KW-0804">Transcription</keyword>
<dbReference type="GO" id="GO:0003700">
    <property type="term" value="F:DNA-binding transcription factor activity"/>
    <property type="evidence" value="ECO:0007669"/>
    <property type="project" value="TreeGrafter"/>
</dbReference>
<protein>
    <submittedName>
        <fullName evidence="5">LacI family transcriptional regulator</fullName>
    </submittedName>
</protein>
<dbReference type="CDD" id="cd01392">
    <property type="entry name" value="HTH_LacI"/>
    <property type="match status" value="1"/>
</dbReference>
<dbReference type="PANTHER" id="PTHR30146:SF153">
    <property type="entry name" value="LACTOSE OPERON REPRESSOR"/>
    <property type="match status" value="1"/>
</dbReference>
<dbReference type="InterPro" id="IPR010982">
    <property type="entry name" value="Lambda_DNA-bd_dom_sf"/>
</dbReference>
<evidence type="ECO:0000256" key="2">
    <source>
        <dbReference type="ARBA" id="ARBA00023125"/>
    </source>
</evidence>
<keyword evidence="2" id="KW-0238">DNA-binding</keyword>
<evidence type="ECO:0000259" key="4">
    <source>
        <dbReference type="PROSITE" id="PS50932"/>
    </source>
</evidence>
<dbReference type="Gene3D" id="1.10.260.40">
    <property type="entry name" value="lambda repressor-like DNA-binding domains"/>
    <property type="match status" value="1"/>
</dbReference>
<dbReference type="Proteomes" id="UP000266915">
    <property type="component" value="Unassembled WGS sequence"/>
</dbReference>
<dbReference type="InterPro" id="IPR000843">
    <property type="entry name" value="HTH_LacI"/>
</dbReference>
<dbReference type="GO" id="GO:0000976">
    <property type="term" value="F:transcription cis-regulatory region binding"/>
    <property type="evidence" value="ECO:0007669"/>
    <property type="project" value="TreeGrafter"/>
</dbReference>
<dbReference type="Gene3D" id="3.40.50.2300">
    <property type="match status" value="2"/>
</dbReference>
<evidence type="ECO:0000313" key="5">
    <source>
        <dbReference type="EMBL" id="ROR82700.1"/>
    </source>
</evidence>
<dbReference type="RefSeq" id="WP_085512499.1">
    <property type="nucleotide sequence ID" value="NZ_FXAP01000004.1"/>
</dbReference>
<evidence type="ECO:0000256" key="1">
    <source>
        <dbReference type="ARBA" id="ARBA00023015"/>
    </source>
</evidence>
<evidence type="ECO:0000256" key="3">
    <source>
        <dbReference type="ARBA" id="ARBA00023163"/>
    </source>
</evidence>
<dbReference type="Pfam" id="PF13377">
    <property type="entry name" value="Peripla_BP_3"/>
    <property type="match status" value="1"/>
</dbReference>
<dbReference type="AlphaFoldDB" id="A0A3N2C5J6"/>
<feature type="domain" description="HTH lacI-type" evidence="4">
    <location>
        <begin position="3"/>
        <end position="57"/>
    </location>
</feature>